<dbReference type="PANTHER" id="PTHR33673:SF36">
    <property type="entry name" value="MYB-LIKE PROTEIN Q"/>
    <property type="match status" value="1"/>
</dbReference>
<feature type="compositionally biased region" description="Polar residues" evidence="1">
    <location>
        <begin position="238"/>
        <end position="264"/>
    </location>
</feature>
<comment type="caution">
    <text evidence="2">The sequence shown here is derived from an EMBL/GenBank/DDBJ whole genome shotgun (WGS) entry which is preliminary data.</text>
</comment>
<evidence type="ECO:0000313" key="3">
    <source>
        <dbReference type="Proteomes" id="UP001632038"/>
    </source>
</evidence>
<proteinExistence type="predicted"/>
<reference evidence="3" key="1">
    <citation type="journal article" date="2024" name="IScience">
        <title>Strigolactones Initiate the Formation of Haustorium-like Structures in Castilleja.</title>
        <authorList>
            <person name="Buerger M."/>
            <person name="Peterson D."/>
            <person name="Chory J."/>
        </authorList>
    </citation>
    <scope>NUCLEOTIDE SEQUENCE [LARGE SCALE GENOMIC DNA]</scope>
</reference>
<feature type="region of interest" description="Disordered" evidence="1">
    <location>
        <begin position="237"/>
        <end position="264"/>
    </location>
</feature>
<feature type="region of interest" description="Disordered" evidence="1">
    <location>
        <begin position="145"/>
        <end position="223"/>
    </location>
</feature>
<sequence length="287" mass="31071">MEPESVKPINKPEKENKPDLNNDDNKQSLDKTSPRLSRSSSSSSSSSSSLSIEFSIDENDLLSGPGSPKWSLQSASPPPETGAHLSPSNGYDPNRIPASIFSTKPSNPDGWSVASNESLFSIQMGNNSFSLDNPILYAKSGELKRLDESNGSPLPSFDSPKVISLSPNENRADDKKSPDNIDGSTNEPDFKKGPYHESSLKSLSMSRTSASNNRLSDGSGNSCSSFAFPVLVNDGVKTGSSRKVTDNNPESQAQVSNSTQEVSNSTQQAIEQERWYSRFCCCWPRCC</sequence>
<accession>A0ABD3C3L8</accession>
<dbReference type="EMBL" id="JAVIJP010000054">
    <property type="protein sequence ID" value="KAL3624064.1"/>
    <property type="molecule type" value="Genomic_DNA"/>
</dbReference>
<protein>
    <submittedName>
        <fullName evidence="2">Uncharacterized protein</fullName>
    </submittedName>
</protein>
<feature type="compositionally biased region" description="Low complexity" evidence="1">
    <location>
        <begin position="200"/>
        <end position="211"/>
    </location>
</feature>
<evidence type="ECO:0000313" key="2">
    <source>
        <dbReference type="EMBL" id="KAL3624064.1"/>
    </source>
</evidence>
<organism evidence="2 3">
    <name type="scientific">Castilleja foliolosa</name>
    <dbReference type="NCBI Taxonomy" id="1961234"/>
    <lineage>
        <taxon>Eukaryota</taxon>
        <taxon>Viridiplantae</taxon>
        <taxon>Streptophyta</taxon>
        <taxon>Embryophyta</taxon>
        <taxon>Tracheophyta</taxon>
        <taxon>Spermatophyta</taxon>
        <taxon>Magnoliopsida</taxon>
        <taxon>eudicotyledons</taxon>
        <taxon>Gunneridae</taxon>
        <taxon>Pentapetalae</taxon>
        <taxon>asterids</taxon>
        <taxon>lamiids</taxon>
        <taxon>Lamiales</taxon>
        <taxon>Orobanchaceae</taxon>
        <taxon>Pedicularideae</taxon>
        <taxon>Castillejinae</taxon>
        <taxon>Castilleja</taxon>
    </lineage>
</organism>
<name>A0ABD3C3L8_9LAMI</name>
<keyword evidence="3" id="KW-1185">Reference proteome</keyword>
<gene>
    <name evidence="2" type="ORF">CASFOL_032880</name>
</gene>
<evidence type="ECO:0000256" key="1">
    <source>
        <dbReference type="SAM" id="MobiDB-lite"/>
    </source>
</evidence>
<dbReference type="PANTHER" id="PTHR33673">
    <property type="entry name" value="SUPPRESSOR SRP40-LIKE PROTEIN"/>
    <property type="match status" value="1"/>
</dbReference>
<dbReference type="Proteomes" id="UP001632038">
    <property type="component" value="Unassembled WGS sequence"/>
</dbReference>
<feature type="compositionally biased region" description="Low complexity" evidence="1">
    <location>
        <begin position="35"/>
        <end position="51"/>
    </location>
</feature>
<dbReference type="AlphaFoldDB" id="A0ABD3C3L8"/>
<feature type="compositionally biased region" description="Polar residues" evidence="1">
    <location>
        <begin position="212"/>
        <end position="223"/>
    </location>
</feature>
<feature type="compositionally biased region" description="Basic and acidic residues" evidence="1">
    <location>
        <begin position="188"/>
        <end position="199"/>
    </location>
</feature>
<feature type="compositionally biased region" description="Basic and acidic residues" evidence="1">
    <location>
        <begin position="170"/>
        <end position="179"/>
    </location>
</feature>
<feature type="compositionally biased region" description="Basic and acidic residues" evidence="1">
    <location>
        <begin position="10"/>
        <end position="33"/>
    </location>
</feature>
<feature type="region of interest" description="Disordered" evidence="1">
    <location>
        <begin position="1"/>
        <end position="114"/>
    </location>
</feature>